<sequence>MGDTTEITKNLAVFIDGGVYYQACIQMIRKQREMLSFVDRFSYTIVKLSELSSLRLKNVKNLFIYYLGHTIRKGDTYYMIYNEFSINEDEFARVVNGFDAERKVIFLETCYSSGLTNKIKDAVVLCTSKKTEKSWVVWNGGKVSNELYKTDKEFYTRSIDFARKEIKRNPILSNLEIYTTDQVMFFLE</sequence>
<name>A0A0A1UBX0_ENTIV</name>
<gene>
    <name evidence="1" type="ORF">EIN_150850</name>
</gene>
<protein>
    <submittedName>
        <fullName evidence="1">Uncharacterized protein</fullName>
    </submittedName>
</protein>
<dbReference type="Gene3D" id="3.40.50.1460">
    <property type="match status" value="1"/>
</dbReference>
<evidence type="ECO:0000313" key="2">
    <source>
        <dbReference type="Proteomes" id="UP000014680"/>
    </source>
</evidence>
<dbReference type="EMBL" id="KB206474">
    <property type="protein sequence ID" value="ELP91208.1"/>
    <property type="molecule type" value="Genomic_DNA"/>
</dbReference>
<dbReference type="RefSeq" id="XP_004257979.1">
    <property type="nucleotide sequence ID" value="XM_004257931.1"/>
</dbReference>
<dbReference type="AlphaFoldDB" id="A0A0A1UBX0"/>
<dbReference type="GeneID" id="14890266"/>
<proteinExistence type="predicted"/>
<keyword evidence="2" id="KW-1185">Reference proteome</keyword>
<evidence type="ECO:0000313" key="1">
    <source>
        <dbReference type="EMBL" id="ELP91208.1"/>
    </source>
</evidence>
<reference evidence="1 2" key="1">
    <citation type="submission" date="2012-10" db="EMBL/GenBank/DDBJ databases">
        <authorList>
            <person name="Zafar N."/>
            <person name="Inman J."/>
            <person name="Hall N."/>
            <person name="Lorenzi H."/>
            <person name="Caler E."/>
        </authorList>
    </citation>
    <scope>NUCLEOTIDE SEQUENCE [LARGE SCALE GENOMIC DNA]</scope>
    <source>
        <strain evidence="1 2">IP1</strain>
    </source>
</reference>
<organism evidence="1 2">
    <name type="scientific">Entamoeba invadens IP1</name>
    <dbReference type="NCBI Taxonomy" id="370355"/>
    <lineage>
        <taxon>Eukaryota</taxon>
        <taxon>Amoebozoa</taxon>
        <taxon>Evosea</taxon>
        <taxon>Archamoebae</taxon>
        <taxon>Mastigamoebida</taxon>
        <taxon>Entamoebidae</taxon>
        <taxon>Entamoeba</taxon>
    </lineage>
</organism>
<dbReference type="KEGG" id="eiv:EIN_150850"/>
<accession>A0A0A1UBX0</accession>
<dbReference type="VEuPathDB" id="AmoebaDB:EIN_150850"/>
<dbReference type="Proteomes" id="UP000014680">
    <property type="component" value="Unassembled WGS sequence"/>
</dbReference>